<name>A0ABS3XDZ8_9ACTN</name>
<keyword evidence="4" id="KW-1185">Reference proteome</keyword>
<dbReference type="SUPFAM" id="SSF53756">
    <property type="entry name" value="UDP-Glycosyltransferase/glycogen phosphorylase"/>
    <property type="match status" value="1"/>
</dbReference>
<protein>
    <submittedName>
        <fullName evidence="3">Glycosyltransferase</fullName>
    </submittedName>
</protein>
<comment type="caution">
    <text evidence="3">The sequence shown here is derived from an EMBL/GenBank/DDBJ whole genome shotgun (WGS) entry which is preliminary data.</text>
</comment>
<evidence type="ECO:0000256" key="1">
    <source>
        <dbReference type="ARBA" id="ARBA00022679"/>
    </source>
</evidence>
<dbReference type="EMBL" id="JADKMA010000089">
    <property type="protein sequence ID" value="MBO8193620.1"/>
    <property type="molecule type" value="Genomic_DNA"/>
</dbReference>
<organism evidence="3 4">
    <name type="scientific">Streptomyces oryzae</name>
    <dbReference type="NCBI Taxonomy" id="1434886"/>
    <lineage>
        <taxon>Bacteria</taxon>
        <taxon>Bacillati</taxon>
        <taxon>Actinomycetota</taxon>
        <taxon>Actinomycetes</taxon>
        <taxon>Kitasatosporales</taxon>
        <taxon>Streptomycetaceae</taxon>
        <taxon>Streptomyces</taxon>
    </lineage>
</organism>
<dbReference type="Pfam" id="PF00534">
    <property type="entry name" value="Glycos_transf_1"/>
    <property type="match status" value="1"/>
</dbReference>
<feature type="domain" description="Glycosyl transferase family 1" evidence="2">
    <location>
        <begin position="209"/>
        <end position="295"/>
    </location>
</feature>
<dbReference type="Proteomes" id="UP001519064">
    <property type="component" value="Unassembled WGS sequence"/>
</dbReference>
<proteinExistence type="predicted"/>
<dbReference type="RefSeq" id="WP_209240737.1">
    <property type="nucleotide sequence ID" value="NZ_JADKMA010000089.1"/>
</dbReference>
<evidence type="ECO:0000313" key="4">
    <source>
        <dbReference type="Proteomes" id="UP001519064"/>
    </source>
</evidence>
<gene>
    <name evidence="3" type="ORF">ITI46_18420</name>
</gene>
<evidence type="ECO:0000259" key="2">
    <source>
        <dbReference type="Pfam" id="PF00534"/>
    </source>
</evidence>
<reference evidence="3 4" key="1">
    <citation type="submission" date="2020-11" db="EMBL/GenBank/DDBJ databases">
        <title>Streptomyces spirodelae sp. nov., isolated from duckweed.</title>
        <authorList>
            <person name="Saimee Y."/>
            <person name="Duangmal K."/>
        </authorList>
    </citation>
    <scope>NUCLEOTIDE SEQUENCE [LARGE SCALE GENOMIC DNA]</scope>
    <source>
        <strain evidence="3 4">S16-07</strain>
    </source>
</reference>
<keyword evidence="1" id="KW-0808">Transferase</keyword>
<dbReference type="Gene3D" id="3.40.50.2000">
    <property type="entry name" value="Glycogen Phosphorylase B"/>
    <property type="match status" value="1"/>
</dbReference>
<dbReference type="InterPro" id="IPR001296">
    <property type="entry name" value="Glyco_trans_1"/>
</dbReference>
<evidence type="ECO:0000313" key="3">
    <source>
        <dbReference type="EMBL" id="MBO8193620.1"/>
    </source>
</evidence>
<accession>A0ABS3XDZ8</accession>
<sequence length="322" mass="35805">MRILLWHVHGSWTTAFVQGPHTYLVPVLPDRGPDGLGRAETFAWPESVQELSPEQLAGTDVDVVVLQRPHEEELAARWLGGRRPGRDIPAVYLEHNAPDGDVPDTRHPYADRRDLTLVHVTHFNRLFWDNGTTRTTVIEHGIVDPGHQWTGELARAAVVVNDPVRRGRYVGTDLLPALSEAAPLDVFGMRTAALPGHLGLPPERCRAQDLPQEQLHAAMALRRCYLHPVRWTSLGLSLLEAMHLGMPVVALATTEAVEAVPEGAGVLSTRPEVLAEAARRYVHEPQAAAEDGARARRAALSRYGLKPFLHRWEQLLEEVTRR</sequence>